<feature type="region of interest" description="Disordered" evidence="1">
    <location>
        <begin position="416"/>
        <end position="448"/>
    </location>
</feature>
<sequence>MWSSIILNAKILNPKNYFDTYKNKQTSNKSKPPTTPPISGNNFTKSIYPSPSQKSKYFTSSMDKTPPCNYKDKSKNTSNANEKHIPNSDCLLEYYNSTNSDLIPSLFKYPPLPISISDDHSPPISTPIHSQLRVDVQTPKPIETHTYKHETIKTNPSKNHDKLPLHSSLPKTSIPINALKTKSESLSEPYTDTSFTPSNRQTEYFGNSTSHVPEKVDIGNVLHETTTNISLVDSLEEHKQKTILDLINKNNSHLSLNDNSNGIRINTLDSTTDDSTEIVNPLENNPENFFLNETSLDLKPNMKSLSADVILESDNTDTYNDILYDQYLNRAETKDDVTSLLVDGSFNTSKSKKVDCQKSNNKPISDSKYSNISELVAQESVQEPENIKNNSFEIQKLISEESDTLLDLDTDQKGVITRTSSNTGRNNNKRELVQAKKQIETKLTSEDN</sequence>
<feature type="region of interest" description="Disordered" evidence="1">
    <location>
        <begin position="22"/>
        <end position="63"/>
    </location>
</feature>
<gene>
    <name evidence="2" type="ORF">BB559_001788</name>
</gene>
<dbReference type="Proteomes" id="UP000245699">
    <property type="component" value="Unassembled WGS sequence"/>
</dbReference>
<dbReference type="AlphaFoldDB" id="A0A2T9Z0J2"/>
<accession>A0A2T9Z0J2</accession>
<evidence type="ECO:0000313" key="2">
    <source>
        <dbReference type="EMBL" id="PVU98066.1"/>
    </source>
</evidence>
<protein>
    <submittedName>
        <fullName evidence="2">Uncharacterized protein</fullName>
    </submittedName>
</protein>
<feature type="compositionally biased region" description="Basic and acidic residues" evidence="1">
    <location>
        <begin position="428"/>
        <end position="448"/>
    </location>
</feature>
<proteinExistence type="predicted"/>
<feature type="region of interest" description="Disordered" evidence="1">
    <location>
        <begin position="185"/>
        <end position="211"/>
    </location>
</feature>
<organism evidence="2 3">
    <name type="scientific">Furculomyces boomerangus</name>
    <dbReference type="NCBI Taxonomy" id="61424"/>
    <lineage>
        <taxon>Eukaryota</taxon>
        <taxon>Fungi</taxon>
        <taxon>Fungi incertae sedis</taxon>
        <taxon>Zoopagomycota</taxon>
        <taxon>Kickxellomycotina</taxon>
        <taxon>Harpellomycetes</taxon>
        <taxon>Harpellales</taxon>
        <taxon>Harpellaceae</taxon>
        <taxon>Furculomyces</taxon>
    </lineage>
</organism>
<keyword evidence="3" id="KW-1185">Reference proteome</keyword>
<dbReference type="EMBL" id="MBFT01000090">
    <property type="protein sequence ID" value="PVU98066.1"/>
    <property type="molecule type" value="Genomic_DNA"/>
</dbReference>
<evidence type="ECO:0000313" key="3">
    <source>
        <dbReference type="Proteomes" id="UP000245699"/>
    </source>
</evidence>
<reference evidence="2 3" key="1">
    <citation type="journal article" date="2018" name="MBio">
        <title>Comparative Genomics Reveals the Core Gene Toolbox for the Fungus-Insect Symbiosis.</title>
        <authorList>
            <person name="Wang Y."/>
            <person name="Stata M."/>
            <person name="Wang W."/>
            <person name="Stajich J.E."/>
            <person name="White M.M."/>
            <person name="Moncalvo J.M."/>
        </authorList>
    </citation>
    <scope>NUCLEOTIDE SEQUENCE [LARGE SCALE GENOMIC DNA]</scope>
    <source>
        <strain evidence="2 3">AUS-77-4</strain>
    </source>
</reference>
<feature type="compositionally biased region" description="Low complexity" evidence="1">
    <location>
        <begin position="417"/>
        <end position="426"/>
    </location>
</feature>
<evidence type="ECO:0000256" key="1">
    <source>
        <dbReference type="SAM" id="MobiDB-lite"/>
    </source>
</evidence>
<feature type="compositionally biased region" description="Polar residues" evidence="1">
    <location>
        <begin position="40"/>
        <end position="63"/>
    </location>
</feature>
<comment type="caution">
    <text evidence="2">The sequence shown here is derived from an EMBL/GenBank/DDBJ whole genome shotgun (WGS) entry which is preliminary data.</text>
</comment>
<name>A0A2T9Z0J2_9FUNG</name>